<dbReference type="AlphaFoldDB" id="W0RGM9"/>
<dbReference type="KEGG" id="gba:J421_1953"/>
<gene>
    <name evidence="1" type="ORF">J421_1953</name>
</gene>
<evidence type="ECO:0000313" key="1">
    <source>
        <dbReference type="EMBL" id="AHG89490.1"/>
    </source>
</evidence>
<dbReference type="InterPro" id="IPR028082">
    <property type="entry name" value="Peripla_BP_I"/>
</dbReference>
<dbReference type="Gene3D" id="3.40.50.2300">
    <property type="match status" value="2"/>
</dbReference>
<accession>W0RGM9</accession>
<evidence type="ECO:0008006" key="3">
    <source>
        <dbReference type="Google" id="ProtNLM"/>
    </source>
</evidence>
<proteinExistence type="predicted"/>
<dbReference type="EMBL" id="CP007128">
    <property type="protein sequence ID" value="AHG89490.1"/>
    <property type="molecule type" value="Genomic_DNA"/>
</dbReference>
<name>W0RGM9_9BACT</name>
<organism evidence="1 2">
    <name type="scientific">Gemmatirosa kalamazoonensis</name>
    <dbReference type="NCBI Taxonomy" id="861299"/>
    <lineage>
        <taxon>Bacteria</taxon>
        <taxon>Pseudomonadati</taxon>
        <taxon>Gemmatimonadota</taxon>
        <taxon>Gemmatimonadia</taxon>
        <taxon>Gemmatimonadales</taxon>
        <taxon>Gemmatimonadaceae</taxon>
        <taxon>Gemmatirosa</taxon>
    </lineage>
</organism>
<keyword evidence="2" id="KW-1185">Reference proteome</keyword>
<sequence>MLDFRAFLGDRPVDRRALLRLALAIPFARVLAPRRVRVVLVGAPDPSLADALAFGVDEATRSAQPFGVAVALERAADAAAVTAARDTALVLFGGDDAADCRAVAARARTLGAVYVDAWCGLDAWTRRADGCARAIVHVAPSDAMRVDALGAGAPEALRARRWLVTTADASDAQMLLAVRGARALGAAGATVVGLVGQTRTDGAAHDALLHVGTTIEARLADDARPLRAVGWHASLEPYGGAQLGDRFRGAVHRPMDERAWAAWAGVKLVVEAALRAGAAESIAQRLARADFIFDAHKGVPLFVRAEDRQLVQPLYLVRAGDDGADTVVATAPRVGGGDPRARLAALGREPHACGAGA</sequence>
<dbReference type="eggNOG" id="COG0683">
    <property type="taxonomic scope" value="Bacteria"/>
</dbReference>
<reference evidence="1 2" key="1">
    <citation type="journal article" date="2014" name="Genome Announc.">
        <title>Genome Sequence and Methylome of Soil Bacterium Gemmatirosa kalamazoonensis KBS708T, a Member of the Rarely Cultivated Gemmatimonadetes Phylum.</title>
        <authorList>
            <person name="Debruyn J.M."/>
            <person name="Radosevich M."/>
            <person name="Wommack K.E."/>
            <person name="Polson S.W."/>
            <person name="Hauser L.J."/>
            <person name="Fawaz M.N."/>
            <person name="Korlach J."/>
            <person name="Tsai Y.C."/>
        </authorList>
    </citation>
    <scope>NUCLEOTIDE SEQUENCE [LARGE SCALE GENOMIC DNA]</scope>
    <source>
        <strain evidence="1 2">KBS708</strain>
    </source>
</reference>
<evidence type="ECO:0000313" key="2">
    <source>
        <dbReference type="Proteomes" id="UP000019151"/>
    </source>
</evidence>
<dbReference type="InParanoid" id="W0RGM9"/>
<dbReference type="HOGENOM" id="CLU_775578_0_0_0"/>
<dbReference type="SUPFAM" id="SSF53822">
    <property type="entry name" value="Periplasmic binding protein-like I"/>
    <property type="match status" value="1"/>
</dbReference>
<protein>
    <recommendedName>
        <fullName evidence="3">Leucine-binding protein domain-containing protein</fullName>
    </recommendedName>
</protein>
<dbReference type="Proteomes" id="UP000019151">
    <property type="component" value="Chromosome"/>
</dbReference>
<dbReference type="STRING" id="861299.J421_1953"/>